<organism evidence="1 2">
    <name type="scientific">Haemonchus contortus</name>
    <name type="common">Barber pole worm</name>
    <dbReference type="NCBI Taxonomy" id="6289"/>
    <lineage>
        <taxon>Eukaryota</taxon>
        <taxon>Metazoa</taxon>
        <taxon>Ecdysozoa</taxon>
        <taxon>Nematoda</taxon>
        <taxon>Chromadorea</taxon>
        <taxon>Rhabditida</taxon>
        <taxon>Rhabditina</taxon>
        <taxon>Rhabditomorpha</taxon>
        <taxon>Strongyloidea</taxon>
        <taxon>Trichostrongylidae</taxon>
        <taxon>Haemonchus</taxon>
    </lineage>
</organism>
<keyword evidence="1" id="KW-1185">Reference proteome</keyword>
<sequence length="60" mass="6560">ELGLEEVAKVILQGQCVNLSRIVGSKPELKDMKTVVENVANALADLLNKLPETLEVVKKM</sequence>
<evidence type="ECO:0000313" key="2">
    <source>
        <dbReference type="WBParaSite" id="HCON_00031915-00001"/>
    </source>
</evidence>
<dbReference type="Proteomes" id="UP000025227">
    <property type="component" value="Unplaced"/>
</dbReference>
<proteinExistence type="predicted"/>
<evidence type="ECO:0000313" key="1">
    <source>
        <dbReference type="Proteomes" id="UP000025227"/>
    </source>
</evidence>
<name>A0A7I4XYV3_HAECO</name>
<reference evidence="2" key="1">
    <citation type="submission" date="2020-12" db="UniProtKB">
        <authorList>
            <consortium name="WormBaseParasite"/>
        </authorList>
    </citation>
    <scope>IDENTIFICATION</scope>
    <source>
        <strain evidence="2">MHco3</strain>
    </source>
</reference>
<dbReference type="AlphaFoldDB" id="A0A7I4XYV3"/>
<dbReference type="WBParaSite" id="HCON_00031915-00001">
    <property type="protein sequence ID" value="HCON_00031915-00001"/>
    <property type="gene ID" value="HCON_00031915"/>
</dbReference>
<protein>
    <submittedName>
        <fullName evidence="2">DUF1641 domain-containing protein</fullName>
    </submittedName>
</protein>
<accession>A0A7I4XYV3</accession>
<dbReference type="OrthoDB" id="995477at2759"/>